<evidence type="ECO:0000313" key="3">
    <source>
        <dbReference type="EMBL" id="AFH48080.1"/>
    </source>
</evidence>
<feature type="domain" description="Secretion system C-terminal sorting" evidence="2">
    <location>
        <begin position="503"/>
        <end position="581"/>
    </location>
</feature>
<proteinExistence type="predicted"/>
<feature type="signal peptide" evidence="1">
    <location>
        <begin position="1"/>
        <end position="20"/>
    </location>
</feature>
<keyword evidence="1" id="KW-0732">Signal</keyword>
<organism evidence="3 4">
    <name type="scientific">Ignavibacterium album (strain DSM 19864 / JCM 16511 / NBRC 101810 / Mat9-16)</name>
    <dbReference type="NCBI Taxonomy" id="945713"/>
    <lineage>
        <taxon>Bacteria</taxon>
        <taxon>Pseudomonadati</taxon>
        <taxon>Ignavibacteriota</taxon>
        <taxon>Ignavibacteria</taxon>
        <taxon>Ignavibacteriales</taxon>
        <taxon>Ignavibacteriaceae</taxon>
        <taxon>Ignavibacterium</taxon>
    </lineage>
</organism>
<dbReference type="InterPro" id="IPR026444">
    <property type="entry name" value="Secre_tail"/>
</dbReference>
<name>I0AGH3_IGNAJ</name>
<dbReference type="AlphaFoldDB" id="I0AGH3"/>
<dbReference type="eggNOG" id="COG4447">
    <property type="taxonomic scope" value="Bacteria"/>
</dbReference>
<dbReference type="STRING" id="945713.IALB_0368"/>
<sequence>MQKILLIFVLLTLQSGLLLAQQTREEKLAQLRQRKDIKVTEVEKNILKIEYSNGKTILKNIGNYEPRTTYKINYSPTFDSTIIDLTTIDTTLYYQKYSFWQEVNIGSPYTAPPLVSDINNNSMPEIYGMKKDYNTEGSDVIIMEMNSYSRFDSVFNYDSTNNPRAIYDIDKNGRQELPFRRYPSDTLYPGHSWLFFTQLTDTSLAIDLSFIFYPFPFSEGTQLDNNRFGDWDGDEFTDHIFNRNCCPNSIYIFEYNPLINNFDSVYYYDPSQYDIFWSGFAVGDINQNGMTEFFAGSVNGKVIAIENCGNNCYDLVRQSFVETNNAYLYAVTNDLDGNGKPEVWIGGDAFYNGVGITRITIFEANGSNSYQIVGRIDLLGVFSFYASNMHVLDVDKDGKEEVMVCIDQHVIILKFNGSQNHHTYEVFYIKRNDLAFSGRNSVFYGATMYDIDGDDKEDIVIHLDDVITNEGMRLFTFIYKADFSLDVNELDPLPEKFHLYPNYPNPFNPSTNIRFEIPEYAFVSIKVYNILGKEITTLLEKELSPGDYKIYWEAKDSNNNLLPSGVYFIRFSAGKYTHSVKAVLLK</sequence>
<dbReference type="EMBL" id="CP003418">
    <property type="protein sequence ID" value="AFH48080.1"/>
    <property type="molecule type" value="Genomic_DNA"/>
</dbReference>
<feature type="chain" id="PRO_5003623726" description="Secretion system C-terminal sorting domain-containing protein" evidence="1">
    <location>
        <begin position="21"/>
        <end position="586"/>
    </location>
</feature>
<dbReference type="OrthoDB" id="799853at2"/>
<dbReference type="Gene3D" id="2.60.40.4070">
    <property type="match status" value="1"/>
</dbReference>
<dbReference type="HOGENOM" id="CLU_482151_0_0_10"/>
<evidence type="ECO:0000259" key="2">
    <source>
        <dbReference type="Pfam" id="PF18962"/>
    </source>
</evidence>
<dbReference type="Proteomes" id="UP000007394">
    <property type="component" value="Chromosome"/>
</dbReference>
<evidence type="ECO:0000313" key="4">
    <source>
        <dbReference type="Proteomes" id="UP000007394"/>
    </source>
</evidence>
<gene>
    <name evidence="3" type="ordered locus">IALB_0368</name>
</gene>
<reference evidence="3 4" key="1">
    <citation type="journal article" date="2012" name="Front. Microbiol.">
        <title>Complete genome of Ignavibacterium album, a metabolically versatile, flagellated, facultative anaerobe from the phylum Chlorobi.</title>
        <authorList>
            <person name="Liu Z."/>
            <person name="Frigaard N.-U."/>
            <person name="Vogl K."/>
            <person name="Iino T."/>
            <person name="Ohkuma M."/>
            <person name="Overmann J."/>
            <person name="Bryant D.A."/>
        </authorList>
    </citation>
    <scope>NUCLEOTIDE SEQUENCE [LARGE SCALE GENOMIC DNA]</scope>
    <source>
        <strain evidence="4">DSM 19864 / JCM 16511 / NBRC 101810 / Mat9-16</strain>
    </source>
</reference>
<dbReference type="NCBIfam" id="TIGR04183">
    <property type="entry name" value="Por_Secre_tail"/>
    <property type="match status" value="1"/>
</dbReference>
<dbReference type="KEGG" id="ial:IALB_0368"/>
<evidence type="ECO:0000256" key="1">
    <source>
        <dbReference type="SAM" id="SignalP"/>
    </source>
</evidence>
<protein>
    <recommendedName>
        <fullName evidence="2">Secretion system C-terminal sorting domain-containing protein</fullName>
    </recommendedName>
</protein>
<dbReference type="SUPFAM" id="SSF69318">
    <property type="entry name" value="Integrin alpha N-terminal domain"/>
    <property type="match status" value="1"/>
</dbReference>
<keyword evidence="4" id="KW-1185">Reference proteome</keyword>
<dbReference type="Pfam" id="PF18962">
    <property type="entry name" value="Por_Secre_tail"/>
    <property type="match status" value="1"/>
</dbReference>
<dbReference type="InterPro" id="IPR028994">
    <property type="entry name" value="Integrin_alpha_N"/>
</dbReference>
<dbReference type="RefSeq" id="WP_014559239.1">
    <property type="nucleotide sequence ID" value="NC_017464.1"/>
</dbReference>
<accession>I0AGH3</accession>